<dbReference type="Proteomes" id="UP000198796">
    <property type="component" value="Unassembled WGS sequence"/>
</dbReference>
<dbReference type="PANTHER" id="PTHR20855">
    <property type="entry name" value="ADIPOR/PROGESTIN RECEPTOR-RELATED"/>
    <property type="match status" value="1"/>
</dbReference>
<dbReference type="EMBL" id="FOJU01000002">
    <property type="protein sequence ID" value="SFA88250.1"/>
    <property type="molecule type" value="Genomic_DNA"/>
</dbReference>
<keyword evidence="8" id="KW-1185">Reference proteome</keyword>
<feature type="binding site" evidence="5">
    <location>
        <position position="70"/>
    </location>
    <ligand>
        <name>Zn(2+)</name>
        <dbReference type="ChEBI" id="CHEBI:29105"/>
    </ligand>
</feature>
<dbReference type="RefSeq" id="WP_092062410.1">
    <property type="nucleotide sequence ID" value="NZ_FOJU01000002.1"/>
</dbReference>
<keyword evidence="5" id="KW-0479">Metal-binding</keyword>
<sequence>MSVMKPYPIYTRAERVADVAVHLLGLAGAIIGIILVFSHLGERMGWGALSATLVYFVGLILMISASMAYHLGAYTAARPILRRLDHAAIYLKIAGTFTPLSVLLGTAFGYAVLACVWAAAIVGVVLKFLTAAHRFGHSWLPYVALGWAGVLLFIPLVPILPWSSLLLLSSGGLLYTGGVVFYVAESLKFSNAIWHSFVICASACFFLGIALALAALL</sequence>
<keyword evidence="3 6" id="KW-1133">Transmembrane helix</keyword>
<evidence type="ECO:0000256" key="2">
    <source>
        <dbReference type="ARBA" id="ARBA00022692"/>
    </source>
</evidence>
<protein>
    <submittedName>
        <fullName evidence="7">Hemolysin III</fullName>
    </submittedName>
</protein>
<feature type="transmembrane region" description="Helical" evidence="6">
    <location>
        <begin position="196"/>
        <end position="216"/>
    </location>
</feature>
<gene>
    <name evidence="7" type="ORF">SAMN05421688_1454</name>
</gene>
<organism evidence="7 8">
    <name type="scientific">Poseidonocella pacifica</name>
    <dbReference type="NCBI Taxonomy" id="871651"/>
    <lineage>
        <taxon>Bacteria</taxon>
        <taxon>Pseudomonadati</taxon>
        <taxon>Pseudomonadota</taxon>
        <taxon>Alphaproteobacteria</taxon>
        <taxon>Rhodobacterales</taxon>
        <taxon>Roseobacteraceae</taxon>
        <taxon>Poseidonocella</taxon>
    </lineage>
</organism>
<dbReference type="OrthoDB" id="9813689at2"/>
<proteinExistence type="predicted"/>
<dbReference type="AlphaFoldDB" id="A0A1I0WJE1"/>
<evidence type="ECO:0000256" key="4">
    <source>
        <dbReference type="ARBA" id="ARBA00023136"/>
    </source>
</evidence>
<reference evidence="7 8" key="1">
    <citation type="submission" date="2016-10" db="EMBL/GenBank/DDBJ databases">
        <authorList>
            <person name="de Groot N.N."/>
        </authorList>
    </citation>
    <scope>NUCLEOTIDE SEQUENCE [LARGE SCALE GENOMIC DNA]</scope>
    <source>
        <strain evidence="7 8">DSM 29316</strain>
    </source>
</reference>
<comment type="subcellular location">
    <subcellularLocation>
        <location evidence="1">Membrane</location>
        <topology evidence="1">Multi-pass membrane protein</topology>
    </subcellularLocation>
</comment>
<name>A0A1I0WJE1_9RHOB</name>
<accession>A0A1I0WJE1</accession>
<evidence type="ECO:0000256" key="3">
    <source>
        <dbReference type="ARBA" id="ARBA00022989"/>
    </source>
</evidence>
<dbReference type="PANTHER" id="PTHR20855:SF3">
    <property type="entry name" value="LD03007P"/>
    <property type="match status" value="1"/>
</dbReference>
<dbReference type="Pfam" id="PF03006">
    <property type="entry name" value="HlyIII"/>
    <property type="match status" value="1"/>
</dbReference>
<dbReference type="GO" id="GO:0046872">
    <property type="term" value="F:metal ion binding"/>
    <property type="evidence" value="ECO:0007669"/>
    <property type="project" value="UniProtKB-KW"/>
</dbReference>
<dbReference type="InterPro" id="IPR004254">
    <property type="entry name" value="AdipoR/HlyIII-related"/>
</dbReference>
<keyword evidence="4 6" id="KW-0472">Membrane</keyword>
<feature type="transmembrane region" description="Helical" evidence="6">
    <location>
        <begin position="139"/>
        <end position="159"/>
    </location>
</feature>
<feature type="binding site" evidence="5">
    <location>
        <position position="195"/>
    </location>
    <ligand>
        <name>Zn(2+)</name>
        <dbReference type="ChEBI" id="CHEBI:29105"/>
    </ligand>
</feature>
<dbReference type="GO" id="GO:0016020">
    <property type="term" value="C:membrane"/>
    <property type="evidence" value="ECO:0007669"/>
    <property type="project" value="UniProtKB-SubCell"/>
</dbReference>
<feature type="transmembrane region" description="Helical" evidence="6">
    <location>
        <begin position="21"/>
        <end position="41"/>
    </location>
</feature>
<evidence type="ECO:0000256" key="5">
    <source>
        <dbReference type="PIRSR" id="PIRSR604254-1"/>
    </source>
</evidence>
<evidence type="ECO:0000256" key="6">
    <source>
        <dbReference type="SAM" id="Phobius"/>
    </source>
</evidence>
<feature type="transmembrane region" description="Helical" evidence="6">
    <location>
        <begin position="165"/>
        <end position="184"/>
    </location>
</feature>
<keyword evidence="2 6" id="KW-0812">Transmembrane</keyword>
<evidence type="ECO:0000313" key="7">
    <source>
        <dbReference type="EMBL" id="SFA88250.1"/>
    </source>
</evidence>
<keyword evidence="5" id="KW-0862">Zinc</keyword>
<dbReference type="STRING" id="871651.SAMN05421688_1454"/>
<evidence type="ECO:0000256" key="1">
    <source>
        <dbReference type="ARBA" id="ARBA00004141"/>
    </source>
</evidence>
<feature type="transmembrane region" description="Helical" evidence="6">
    <location>
        <begin position="110"/>
        <end position="132"/>
    </location>
</feature>
<feature type="transmembrane region" description="Helical" evidence="6">
    <location>
        <begin position="53"/>
        <end position="75"/>
    </location>
</feature>
<evidence type="ECO:0000313" key="8">
    <source>
        <dbReference type="Proteomes" id="UP000198796"/>
    </source>
</evidence>